<reference evidence="1" key="1">
    <citation type="submission" date="2023-03" db="EMBL/GenBank/DDBJ databases">
        <title>Massive genome expansion in bonnet fungi (Mycena s.s.) driven by repeated elements and novel gene families across ecological guilds.</title>
        <authorList>
            <consortium name="Lawrence Berkeley National Laboratory"/>
            <person name="Harder C.B."/>
            <person name="Miyauchi S."/>
            <person name="Viragh M."/>
            <person name="Kuo A."/>
            <person name="Thoen E."/>
            <person name="Andreopoulos B."/>
            <person name="Lu D."/>
            <person name="Skrede I."/>
            <person name="Drula E."/>
            <person name="Henrissat B."/>
            <person name="Morin E."/>
            <person name="Kohler A."/>
            <person name="Barry K."/>
            <person name="LaButti K."/>
            <person name="Morin E."/>
            <person name="Salamov A."/>
            <person name="Lipzen A."/>
            <person name="Mereny Z."/>
            <person name="Hegedus B."/>
            <person name="Baldrian P."/>
            <person name="Stursova M."/>
            <person name="Weitz H."/>
            <person name="Taylor A."/>
            <person name="Grigoriev I.V."/>
            <person name="Nagy L.G."/>
            <person name="Martin F."/>
            <person name="Kauserud H."/>
        </authorList>
    </citation>
    <scope>NUCLEOTIDE SEQUENCE</scope>
    <source>
        <strain evidence="1">CBHHK067</strain>
    </source>
</reference>
<dbReference type="Proteomes" id="UP001221757">
    <property type="component" value="Unassembled WGS sequence"/>
</dbReference>
<dbReference type="AlphaFoldDB" id="A0AAD7GHZ5"/>
<accession>A0AAD7GHZ5</accession>
<organism evidence="1 2">
    <name type="scientific">Mycena rosella</name>
    <name type="common">Pink bonnet</name>
    <name type="synonym">Agaricus rosellus</name>
    <dbReference type="NCBI Taxonomy" id="1033263"/>
    <lineage>
        <taxon>Eukaryota</taxon>
        <taxon>Fungi</taxon>
        <taxon>Dikarya</taxon>
        <taxon>Basidiomycota</taxon>
        <taxon>Agaricomycotina</taxon>
        <taxon>Agaricomycetes</taxon>
        <taxon>Agaricomycetidae</taxon>
        <taxon>Agaricales</taxon>
        <taxon>Marasmiineae</taxon>
        <taxon>Mycenaceae</taxon>
        <taxon>Mycena</taxon>
    </lineage>
</organism>
<feature type="non-terminal residue" evidence="1">
    <location>
        <position position="70"/>
    </location>
</feature>
<comment type="caution">
    <text evidence="1">The sequence shown here is derived from an EMBL/GenBank/DDBJ whole genome shotgun (WGS) entry which is preliminary data.</text>
</comment>
<proteinExistence type="predicted"/>
<gene>
    <name evidence="1" type="ORF">B0H17DRAFT_906619</name>
</gene>
<protein>
    <submittedName>
        <fullName evidence="1">Uncharacterized protein</fullName>
    </submittedName>
</protein>
<evidence type="ECO:0000313" key="2">
    <source>
        <dbReference type="Proteomes" id="UP001221757"/>
    </source>
</evidence>
<dbReference type="EMBL" id="JARKIE010000068">
    <property type="protein sequence ID" value="KAJ7689931.1"/>
    <property type="molecule type" value="Genomic_DNA"/>
</dbReference>
<sequence length="70" mass="8358">IYQELVRWRLKLWRDHWRDEWPSYGPKCLVSDADLNNLATHVGSLRSVDDILPFTHIVHWAEISELLFEA</sequence>
<evidence type="ECO:0000313" key="1">
    <source>
        <dbReference type="EMBL" id="KAJ7689931.1"/>
    </source>
</evidence>
<name>A0AAD7GHZ5_MYCRO</name>
<keyword evidence="2" id="KW-1185">Reference proteome</keyword>
<feature type="non-terminal residue" evidence="1">
    <location>
        <position position="1"/>
    </location>
</feature>